<dbReference type="InterPro" id="IPR013783">
    <property type="entry name" value="Ig-like_fold"/>
</dbReference>
<accession>A0A165Z6J3</accession>
<dbReference type="PATRIC" id="fig|66851.6.peg.2069"/>
<dbReference type="Gene3D" id="2.60.40.10">
    <property type="entry name" value="Immunoglobulins"/>
    <property type="match status" value="1"/>
</dbReference>
<dbReference type="EMBL" id="LWMU01000121">
    <property type="protein sequence ID" value="KZX10308.1"/>
    <property type="molecule type" value="Genomic_DNA"/>
</dbReference>
<reference evidence="2" key="1">
    <citation type="journal article" date="2016" name="Genome Announc.">
        <title>Draft Genome Sequences of Methanobrevibacter curvatus DSM11111, Methanobrevibacter cuticularis DSM11139, Methanobrevibacter filiformis DSM11501, and Methanobrevibacter oralis DSM7256.</title>
        <authorList>
            <person name="Poehlein A."/>
            <person name="Seedorf H."/>
        </authorList>
    </citation>
    <scope>NUCLEOTIDE SEQUENCE [LARGE SCALE GENOMIC DNA]</scope>
    <source>
        <strain evidence="2">DSM 7256 / JCM 30027 / ZR</strain>
    </source>
</reference>
<keyword evidence="2" id="KW-1185">Reference proteome</keyword>
<organism evidence="1 2">
    <name type="scientific">Methanobrevibacter oralis</name>
    <dbReference type="NCBI Taxonomy" id="66851"/>
    <lineage>
        <taxon>Archaea</taxon>
        <taxon>Methanobacteriati</taxon>
        <taxon>Methanobacteriota</taxon>
        <taxon>Methanomada group</taxon>
        <taxon>Methanobacteria</taxon>
        <taxon>Methanobacteriales</taxon>
        <taxon>Methanobacteriaceae</taxon>
        <taxon>Methanobrevibacter</taxon>
    </lineage>
</organism>
<evidence type="ECO:0000313" key="2">
    <source>
        <dbReference type="Proteomes" id="UP000077428"/>
    </source>
</evidence>
<dbReference type="Proteomes" id="UP000077428">
    <property type="component" value="Unassembled WGS sequence"/>
</dbReference>
<protein>
    <submittedName>
        <fullName evidence="1">Bacterial Ig-like domain (Group 1)</fullName>
    </submittedName>
</protein>
<evidence type="ECO:0000313" key="1">
    <source>
        <dbReference type="EMBL" id="KZX10308.1"/>
    </source>
</evidence>
<name>A0A165Z6J3_METOA</name>
<sequence>MNIKVLGINITAPDVEKYYKGSEKLQIFIKDSEENAIAGQNVQIKINGKNYTAKTNNKGIASIKLDLNIGKYSAIINANNKQINASITIKSTIHAPNMIRGYNSGLDYQTTLLNVDGTPLANTHITLKIGGKKYSLTTDAKGVAKLNKKIAIGTYNILIINPANLEKQTKTLKIISRINNNKNLIGDYLSGINYKIRIIGDNGKIASAGEIIKFTINKKTYNIKTDKNGYATLKITLTPKTYYITATYKNQTVKNKITIKQILKTKKTTTIKKTAKKITLKATLKKSNKKALKNKKITFKFKDKTYTTKTNKKGIAKITIKKNVIKKLKIGKTYPVKITYVKNTITGSVKIKK</sequence>
<proteinExistence type="predicted"/>
<comment type="caution">
    <text evidence="1">The sequence shown here is derived from an EMBL/GenBank/DDBJ whole genome shotgun (WGS) entry which is preliminary data.</text>
</comment>
<dbReference type="AlphaFoldDB" id="A0A165Z6J3"/>
<gene>
    <name evidence="1" type="ORF">MBORA_18900</name>
</gene>